<sequence>MPDDSPASEKLEASGVSIKIPPFWTDKPEIWFYQVEDQFQICKITSEDTKFNYLVAQLEPRFLENIWDIIKDSSVNKYSTAKERLLTTFEENENKIKRLIIGLELGDMMPSQILRNMRSLGEPYISENVLRTLWLEKMPDTVKSIVIVNEESLEKLAAMADKIVEMNPRAAVFSGILILSAYNIVPGKKRFWENASDLRNDLVYNARRRDRFVQIMKYMHCADNTKINLN</sequence>
<name>A0A4Y2G2L6_ARAVE</name>
<proteinExistence type="predicted"/>
<dbReference type="InterPro" id="IPR029526">
    <property type="entry name" value="PGBD"/>
</dbReference>
<dbReference type="PANTHER" id="PTHR33327">
    <property type="entry name" value="ENDONUCLEASE"/>
    <property type="match status" value="1"/>
</dbReference>
<dbReference type="Proteomes" id="UP000499080">
    <property type="component" value="Unassembled WGS sequence"/>
</dbReference>
<evidence type="ECO:0000313" key="3">
    <source>
        <dbReference type="EMBL" id="GBM48062.1"/>
    </source>
</evidence>
<protein>
    <submittedName>
        <fullName evidence="3">Uncharacterized protein</fullName>
    </submittedName>
</protein>
<evidence type="ECO:0000313" key="4">
    <source>
        <dbReference type="Proteomes" id="UP000499080"/>
    </source>
</evidence>
<dbReference type="EMBL" id="BGPR01001202">
    <property type="protein sequence ID" value="GBM48062.1"/>
    <property type="molecule type" value="Genomic_DNA"/>
</dbReference>
<feature type="domain" description="PiggyBac transposable element-derived protein" evidence="1">
    <location>
        <begin position="172"/>
        <end position="226"/>
    </location>
</feature>
<evidence type="ECO:0000259" key="1">
    <source>
        <dbReference type="Pfam" id="PF13843"/>
    </source>
</evidence>
<dbReference type="InterPro" id="IPR055469">
    <property type="entry name" value="DUF7041"/>
</dbReference>
<dbReference type="PANTHER" id="PTHR33327:SF3">
    <property type="entry name" value="RNA-DIRECTED DNA POLYMERASE"/>
    <property type="match status" value="1"/>
</dbReference>
<keyword evidence="4" id="KW-1185">Reference proteome</keyword>
<gene>
    <name evidence="3" type="ORF">AVEN_34387_1</name>
</gene>
<comment type="caution">
    <text evidence="3">The sequence shown here is derived from an EMBL/GenBank/DDBJ whole genome shotgun (WGS) entry which is preliminary data.</text>
</comment>
<organism evidence="3 4">
    <name type="scientific">Araneus ventricosus</name>
    <name type="common">Orbweaver spider</name>
    <name type="synonym">Epeira ventricosa</name>
    <dbReference type="NCBI Taxonomy" id="182803"/>
    <lineage>
        <taxon>Eukaryota</taxon>
        <taxon>Metazoa</taxon>
        <taxon>Ecdysozoa</taxon>
        <taxon>Arthropoda</taxon>
        <taxon>Chelicerata</taxon>
        <taxon>Arachnida</taxon>
        <taxon>Araneae</taxon>
        <taxon>Araneomorphae</taxon>
        <taxon>Entelegynae</taxon>
        <taxon>Araneoidea</taxon>
        <taxon>Araneidae</taxon>
        <taxon>Araneus</taxon>
    </lineage>
</organism>
<dbReference type="Pfam" id="PF23055">
    <property type="entry name" value="DUF7041"/>
    <property type="match status" value="1"/>
</dbReference>
<dbReference type="OrthoDB" id="10257314at2759"/>
<accession>A0A4Y2G2L6</accession>
<evidence type="ECO:0000259" key="2">
    <source>
        <dbReference type="Pfam" id="PF23055"/>
    </source>
</evidence>
<dbReference type="AlphaFoldDB" id="A0A4Y2G2L6"/>
<feature type="domain" description="DUF7041" evidence="2">
    <location>
        <begin position="20"/>
        <end position="99"/>
    </location>
</feature>
<dbReference type="Pfam" id="PF13843">
    <property type="entry name" value="DDE_Tnp_1_7"/>
    <property type="match status" value="1"/>
</dbReference>
<reference evidence="3 4" key="1">
    <citation type="journal article" date="2019" name="Sci. Rep.">
        <title>Orb-weaving spider Araneus ventricosus genome elucidates the spidroin gene catalogue.</title>
        <authorList>
            <person name="Kono N."/>
            <person name="Nakamura H."/>
            <person name="Ohtoshi R."/>
            <person name="Moran D.A.P."/>
            <person name="Shinohara A."/>
            <person name="Yoshida Y."/>
            <person name="Fujiwara M."/>
            <person name="Mori M."/>
            <person name="Tomita M."/>
            <person name="Arakawa K."/>
        </authorList>
    </citation>
    <scope>NUCLEOTIDE SEQUENCE [LARGE SCALE GENOMIC DNA]</scope>
</reference>